<accession>A0A146KGD4</accession>
<dbReference type="PANTHER" id="PTHR11575:SF22">
    <property type="entry name" value="ADL392WP"/>
    <property type="match status" value="1"/>
</dbReference>
<evidence type="ECO:0000259" key="1">
    <source>
        <dbReference type="Pfam" id="PF00149"/>
    </source>
</evidence>
<dbReference type="InterPro" id="IPR036907">
    <property type="entry name" value="5'-Nucleotdase_C_sf"/>
</dbReference>
<reference evidence="2" key="1">
    <citation type="submission" date="2015-07" db="EMBL/GenBank/DDBJ databases">
        <title>Adaptation to a free-living lifestyle via gene acquisitions in the diplomonad Trepomonas sp. PC1.</title>
        <authorList>
            <person name="Xu F."/>
            <person name="Jerlstrom-Hultqvist J."/>
            <person name="Kolisko M."/>
            <person name="Simpson A.G.B."/>
            <person name="Roger A.J."/>
            <person name="Svard S.G."/>
            <person name="Andersson J.O."/>
        </authorList>
    </citation>
    <scope>NUCLEOTIDE SEQUENCE</scope>
    <source>
        <strain evidence="2">PC1</strain>
    </source>
</reference>
<evidence type="ECO:0000313" key="2">
    <source>
        <dbReference type="EMBL" id="JAP94319.1"/>
    </source>
</evidence>
<dbReference type="Gene3D" id="3.90.780.10">
    <property type="entry name" value="5'-Nucleotidase, C-terminal domain"/>
    <property type="match status" value="1"/>
</dbReference>
<proteinExistence type="predicted"/>
<dbReference type="PANTHER" id="PTHR11575">
    <property type="entry name" value="5'-NUCLEOTIDASE-RELATED"/>
    <property type="match status" value="1"/>
</dbReference>
<sequence length="502" mass="57804">LLSTQIRIIHSSDTHGWLYGNPHDKEQDAKFSDILSFISAQKKLQPTIALDSGDFIQGSGLSDASKKVGEHVYEAWKQSFQKDYYDFVTVGNHDIMIDEAVTQMLDMFKDPNSRNHTLSYNTFANDGAMTLRYTLRKFGGQKVLITGLMYNMTPSKPLQLLNYLNELKNDQQFSSAVRDATLHLIMVHIGLHSTRKSYSEVYELIRQLSPAPIIILGGHEHQIGYEYPVKVDNFTSPFPHLIKDNSDYNAVFLESENYFKSLTLLDFEIVDQQLKNVNHRILKTNRQQMLKECNLQEFNDDFAKEIQKKIDSQVENLDLLKVLGEAPQAFYFLENNLQNKSSLWNLWTYEVVPKVLYKINESGKLINQPQHIIGTSFFNSDVYEGSVFLNDLYVTVPYKTEFFYSYPAVKGKDLKDIYCKMIGGCNKTIFSSPAGFPKYFISELETLDASKMYSVILTDYDASRFESKAKSLNIVVKRDEGLYSGLSPFDVYEKFVKENWFK</sequence>
<dbReference type="SUPFAM" id="SSF55816">
    <property type="entry name" value="5'-nucleotidase (syn. UDP-sugar hydrolase), C-terminal domain"/>
    <property type="match status" value="1"/>
</dbReference>
<dbReference type="GO" id="GO:0016787">
    <property type="term" value="F:hydrolase activity"/>
    <property type="evidence" value="ECO:0007669"/>
    <property type="project" value="InterPro"/>
</dbReference>
<dbReference type="SUPFAM" id="SSF56300">
    <property type="entry name" value="Metallo-dependent phosphatases"/>
    <property type="match status" value="1"/>
</dbReference>
<feature type="domain" description="Calcineurin-like phosphoesterase" evidence="1">
    <location>
        <begin position="6"/>
        <end position="222"/>
    </location>
</feature>
<dbReference type="GO" id="GO:0009166">
    <property type="term" value="P:nucleotide catabolic process"/>
    <property type="evidence" value="ECO:0007669"/>
    <property type="project" value="InterPro"/>
</dbReference>
<gene>
    <name evidence="2" type="ORF">TPC1_13075</name>
</gene>
<organism evidence="2">
    <name type="scientific">Trepomonas sp. PC1</name>
    <dbReference type="NCBI Taxonomy" id="1076344"/>
    <lineage>
        <taxon>Eukaryota</taxon>
        <taxon>Metamonada</taxon>
        <taxon>Diplomonadida</taxon>
        <taxon>Hexamitidae</taxon>
        <taxon>Hexamitinae</taxon>
        <taxon>Trepomonas</taxon>
    </lineage>
</organism>
<dbReference type="InterPro" id="IPR004843">
    <property type="entry name" value="Calcineurin-like_PHP"/>
</dbReference>
<dbReference type="Gene3D" id="3.60.21.10">
    <property type="match status" value="1"/>
</dbReference>
<name>A0A146KGD4_9EUKA</name>
<dbReference type="EMBL" id="GDID01002287">
    <property type="protein sequence ID" value="JAP94319.1"/>
    <property type="molecule type" value="Transcribed_RNA"/>
</dbReference>
<dbReference type="AlphaFoldDB" id="A0A146KGD4"/>
<protein>
    <submittedName>
        <fullName evidence="2">Serine/threonine-protein phosphatase</fullName>
    </submittedName>
</protein>
<dbReference type="GO" id="GO:0005829">
    <property type="term" value="C:cytosol"/>
    <property type="evidence" value="ECO:0007669"/>
    <property type="project" value="TreeGrafter"/>
</dbReference>
<dbReference type="InterPro" id="IPR006179">
    <property type="entry name" value="5_nucleotidase/apyrase"/>
</dbReference>
<dbReference type="InterPro" id="IPR029052">
    <property type="entry name" value="Metallo-depent_PP-like"/>
</dbReference>
<dbReference type="Pfam" id="PF00149">
    <property type="entry name" value="Metallophos"/>
    <property type="match status" value="1"/>
</dbReference>
<feature type="non-terminal residue" evidence="2">
    <location>
        <position position="1"/>
    </location>
</feature>